<gene>
    <name evidence="4" type="ORF">GH810_14805</name>
</gene>
<evidence type="ECO:0000256" key="1">
    <source>
        <dbReference type="ARBA" id="ARBA00007118"/>
    </source>
</evidence>
<dbReference type="OrthoDB" id="9814075at2"/>
<keyword evidence="2" id="KW-0560">Oxidoreductase</keyword>
<dbReference type="PANTHER" id="PTHR43673:SF10">
    <property type="entry name" value="NADH DEHYDROGENASE_NAD(P)H NITROREDUCTASE XCC3605-RELATED"/>
    <property type="match status" value="1"/>
</dbReference>
<dbReference type="InterPro" id="IPR029478">
    <property type="entry name" value="TM1586_NiRdase"/>
</dbReference>
<dbReference type="InterPro" id="IPR000415">
    <property type="entry name" value="Nitroreductase-like"/>
</dbReference>
<dbReference type="AlphaFoldDB" id="A0A923KYE7"/>
<dbReference type="Gene3D" id="3.40.109.10">
    <property type="entry name" value="NADH Oxidase"/>
    <property type="match status" value="1"/>
</dbReference>
<dbReference type="EMBL" id="WJBD01000020">
    <property type="protein sequence ID" value="MBC3889581.1"/>
    <property type="molecule type" value="Genomic_DNA"/>
</dbReference>
<dbReference type="Pfam" id="PF14512">
    <property type="entry name" value="TM1586_NiRdase"/>
    <property type="match status" value="1"/>
</dbReference>
<evidence type="ECO:0000259" key="3">
    <source>
        <dbReference type="Pfam" id="PF14512"/>
    </source>
</evidence>
<feature type="domain" description="Putative nitroreductase TM1586" evidence="3">
    <location>
        <begin position="4"/>
        <end position="213"/>
    </location>
</feature>
<name>A0A923KYE7_9FIRM</name>
<dbReference type="SUPFAM" id="SSF55469">
    <property type="entry name" value="FMN-dependent nitroreductase-like"/>
    <property type="match status" value="1"/>
</dbReference>
<dbReference type="PANTHER" id="PTHR43673">
    <property type="entry name" value="NAD(P)H NITROREDUCTASE YDGI-RELATED"/>
    <property type="match status" value="1"/>
</dbReference>
<dbReference type="Gene3D" id="3.40.109.30">
    <property type="entry name" value="putative nitroreductase (tm1586), domain 2"/>
    <property type="match status" value="1"/>
</dbReference>
<evidence type="ECO:0000313" key="5">
    <source>
        <dbReference type="Proteomes" id="UP000616595"/>
    </source>
</evidence>
<protein>
    <submittedName>
        <fullName evidence="4">Nitroreductase</fullName>
    </submittedName>
</protein>
<accession>A0A923KYE7</accession>
<reference evidence="4" key="2">
    <citation type="submission" date="2020-10" db="EMBL/GenBank/DDBJ databases">
        <title>Comparative genomics of the Acetobacterium genus.</title>
        <authorList>
            <person name="Marshall C."/>
            <person name="May H."/>
            <person name="Norman S."/>
        </authorList>
    </citation>
    <scope>NUCLEOTIDE SEQUENCE</scope>
    <source>
        <strain evidence="4">DER-2019</strain>
    </source>
</reference>
<evidence type="ECO:0000256" key="2">
    <source>
        <dbReference type="ARBA" id="ARBA00023002"/>
    </source>
</evidence>
<dbReference type="GO" id="GO:0016491">
    <property type="term" value="F:oxidoreductase activity"/>
    <property type="evidence" value="ECO:0007669"/>
    <property type="project" value="UniProtKB-KW"/>
</dbReference>
<evidence type="ECO:0000313" key="4">
    <source>
        <dbReference type="EMBL" id="MBC3889581.1"/>
    </source>
</evidence>
<organism evidence="4 5">
    <name type="scientific">Acetobacterium paludosum</name>
    <dbReference type="NCBI Taxonomy" id="52693"/>
    <lineage>
        <taxon>Bacteria</taxon>
        <taxon>Bacillati</taxon>
        <taxon>Bacillota</taxon>
        <taxon>Clostridia</taxon>
        <taxon>Eubacteriales</taxon>
        <taxon>Eubacteriaceae</taxon>
        <taxon>Acetobacterium</taxon>
    </lineage>
</organism>
<dbReference type="CDD" id="cd02062">
    <property type="entry name" value="Nitro_FMN_reductase"/>
    <property type="match status" value="1"/>
</dbReference>
<comment type="caution">
    <text evidence="4">The sequence shown here is derived from an EMBL/GenBank/DDBJ whole genome shotgun (WGS) entry which is preliminary data.</text>
</comment>
<keyword evidence="5" id="KW-1185">Reference proteome</keyword>
<reference evidence="4" key="1">
    <citation type="submission" date="2019-10" db="EMBL/GenBank/DDBJ databases">
        <authorList>
            <person name="Ross D.E."/>
            <person name="Gulliver D."/>
        </authorList>
    </citation>
    <scope>NUCLEOTIDE SEQUENCE</scope>
    <source>
        <strain evidence="4">DER-2019</strain>
    </source>
</reference>
<sequence>MENLELMKARHSVRAYNERKLEGEPAHILNSLIDECNKESGLHIQLCLNEPQAFDGLLSHYGKFSNVNNYIALVGKKSKELDEQLGYYGEKIVLKATELGMGSCWVAGTYSKSKCRCTIEKGEKLVCVIAIGYFDKDGIPHKTKSIEELSHVNANMPEWFRRAMEAAQLAPTAMNQQKFLISLNGNTVIAKAGKGFLTKLDLGIVKYHFELGAGHANWRYHK</sequence>
<proteinExistence type="inferred from homology"/>
<dbReference type="Proteomes" id="UP000616595">
    <property type="component" value="Unassembled WGS sequence"/>
</dbReference>
<dbReference type="RefSeq" id="WP_148568407.1">
    <property type="nucleotide sequence ID" value="NZ_RXYA01000017.1"/>
</dbReference>
<comment type="similarity">
    <text evidence="1">Belongs to the nitroreductase family.</text>
</comment>